<dbReference type="InterPro" id="IPR011990">
    <property type="entry name" value="TPR-like_helical_dom_sf"/>
</dbReference>
<dbReference type="EMBL" id="JAVFKD010000013">
    <property type="protein sequence ID" value="KAK5991726.1"/>
    <property type="molecule type" value="Genomic_DNA"/>
</dbReference>
<dbReference type="Pfam" id="PF12770">
    <property type="entry name" value="CHAT"/>
    <property type="match status" value="1"/>
</dbReference>
<dbReference type="Gene3D" id="1.25.40.10">
    <property type="entry name" value="Tetratricopeptide repeat domain"/>
    <property type="match status" value="1"/>
</dbReference>
<proteinExistence type="predicted"/>
<evidence type="ECO:0000259" key="2">
    <source>
        <dbReference type="Pfam" id="PF12770"/>
    </source>
</evidence>
<comment type="caution">
    <text evidence="3">The sequence shown here is derived from an EMBL/GenBank/DDBJ whole genome shotgun (WGS) entry which is preliminary data.</text>
</comment>
<keyword evidence="1" id="KW-0175">Coiled coil</keyword>
<gene>
    <name evidence="3" type="ORF">PT974_07760</name>
</gene>
<sequence>MARPPSLPPASEDSSLEELHSALQRQRSLIETASPDDQELPLLLDTEGSIYYYKYLKTSLRDDIEQAVRSARAALQALPPPDADGANKRNRGIICGHLSGYLITVFQYAATNSVDLDYVNEALSLGRSALGLLLKGSEQWWSVLMAQAKPFSLSARQVFTLQQLDEAIELQKAAFGVDPMPHTLASQFLGGLNCLFSLRYEMSGDMSYLEQAIGHGYQALEMLKYADAMITEYTCLSASLLHRYQATSSLSSLEEALRISRLGTSSAMKVRQMPREKAAAFMNHGAILDALRQRFRETDPPQAFIALGGAIECGDAALKLLEDDKSEHAYILNMMGAWYSEKMKMTQDVAFGEQAAQILGLALESLPTNHHEYPKVLDNLVHVWDVQHQIMWVNGQRQPALEALNKAIDYAYAAVKSSYEHHPSHGPRLKNLAVLLCRKFQLTEDETARLEAKKYLELTVGLENAHPLTRIPCTIQAALFCKNDEIIKANNLLQKGLSLLPGLNLHSISSQDLQQALSQVAGLATFAAAVSLKAKRPLFEAVKSLEEARCVISGLAMSSNQDLSGLREINADLADTYEDLRKKLANDSKRMTVERAFRQARLDQAKHLQALLETEAEIRKLPGWESFQLPLTEKDVVSLASEGPIIVVNATKIGNSALIVTTQGIKHLLLEDMTYGDLEHYIGLLDKLGNEARRNAVPRKAKIAKEAASDAMMWLWRVAVRPILDSVELTASKRVWWLTTGLAGRAPFHAAGDHSPRSQDNTLSRVVSSYISSFKALKFARERNQATLSKLKMLLVTMSSNPPPHHNLNTAREERVVQEVFGDSMEHLSHPSTDKVLQKLPGHSVVHFACHGSSISYDPSRSGLLLAKDGNAAMLTISDLEKNPMTPGSIVYLSACSTAEQVDGKYADEAIHLANSFQSLGFPHVVGSMWGADDEAAGEIARRFYTNLFREIHTEGGAKDFHLNVASALHEATVQYMREVGGPNVTKWAPFVHIGA</sequence>
<organism evidence="3 4">
    <name type="scientific">Cladobotryum mycophilum</name>
    <dbReference type="NCBI Taxonomy" id="491253"/>
    <lineage>
        <taxon>Eukaryota</taxon>
        <taxon>Fungi</taxon>
        <taxon>Dikarya</taxon>
        <taxon>Ascomycota</taxon>
        <taxon>Pezizomycotina</taxon>
        <taxon>Sordariomycetes</taxon>
        <taxon>Hypocreomycetidae</taxon>
        <taxon>Hypocreales</taxon>
        <taxon>Hypocreaceae</taxon>
        <taxon>Cladobotryum</taxon>
    </lineage>
</organism>
<evidence type="ECO:0000256" key="1">
    <source>
        <dbReference type="SAM" id="Coils"/>
    </source>
</evidence>
<evidence type="ECO:0000313" key="4">
    <source>
        <dbReference type="Proteomes" id="UP001338125"/>
    </source>
</evidence>
<dbReference type="InterPro" id="IPR024983">
    <property type="entry name" value="CHAT_dom"/>
</dbReference>
<protein>
    <recommendedName>
        <fullName evidence="2">CHAT domain-containing protein</fullName>
    </recommendedName>
</protein>
<feature type="domain" description="CHAT" evidence="2">
    <location>
        <begin position="713"/>
        <end position="996"/>
    </location>
</feature>
<reference evidence="3 4" key="1">
    <citation type="submission" date="2024-01" db="EMBL/GenBank/DDBJ databases">
        <title>Complete genome of Cladobotryum mycophilum ATHUM6906.</title>
        <authorList>
            <person name="Christinaki A.C."/>
            <person name="Myridakis A.I."/>
            <person name="Kouvelis V.N."/>
        </authorList>
    </citation>
    <scope>NUCLEOTIDE SEQUENCE [LARGE SCALE GENOMIC DNA]</scope>
    <source>
        <strain evidence="3 4">ATHUM6906</strain>
    </source>
</reference>
<keyword evidence="4" id="KW-1185">Reference proteome</keyword>
<feature type="coiled-coil region" evidence="1">
    <location>
        <begin position="563"/>
        <end position="590"/>
    </location>
</feature>
<accession>A0ABR0SIQ3</accession>
<name>A0ABR0SIQ3_9HYPO</name>
<evidence type="ECO:0000313" key="3">
    <source>
        <dbReference type="EMBL" id="KAK5991726.1"/>
    </source>
</evidence>
<dbReference type="Proteomes" id="UP001338125">
    <property type="component" value="Unassembled WGS sequence"/>
</dbReference>